<dbReference type="FunFam" id="3.30.70.1230:FF:000013">
    <property type="entry name" value="Guanylate cyclase"/>
    <property type="match status" value="1"/>
</dbReference>
<evidence type="ECO:0000313" key="17">
    <source>
        <dbReference type="Proteomes" id="UP000551758"/>
    </source>
</evidence>
<feature type="region of interest" description="Disordered" evidence="12">
    <location>
        <begin position="677"/>
        <end position="697"/>
    </location>
</feature>
<dbReference type="Gene3D" id="1.10.510.10">
    <property type="entry name" value="Transferase(Phosphotransferase) domain 1"/>
    <property type="match status" value="1"/>
</dbReference>
<dbReference type="SMART" id="SM00044">
    <property type="entry name" value="CYCc"/>
    <property type="match status" value="1"/>
</dbReference>
<keyword evidence="5 13" id="KW-1133">Transmembrane helix</keyword>
<dbReference type="Pfam" id="PF07714">
    <property type="entry name" value="PK_Tyr_Ser-Thr"/>
    <property type="match status" value="1"/>
</dbReference>
<dbReference type="CDD" id="cd07302">
    <property type="entry name" value="CHD"/>
    <property type="match status" value="1"/>
</dbReference>
<evidence type="ECO:0000256" key="6">
    <source>
        <dbReference type="ARBA" id="ARBA00023136"/>
    </source>
</evidence>
<evidence type="ECO:0000259" key="14">
    <source>
        <dbReference type="PROSITE" id="PS50011"/>
    </source>
</evidence>
<keyword evidence="3 13" id="KW-0812">Transmembrane</keyword>
<comment type="similarity">
    <text evidence="9">Belongs to the adenylyl cyclase class-4/guanylyl cyclase family.</text>
</comment>
<sequence>MDSVSELRSVVDAGSLRSVAQGSARSLPAPQEPSNVALYQMRELRHEKVTAFLGFLVAPGVSALVMEHWAWGSLEDLLWSEALQLGWTFKASLWLDLIRSVRYLHHRHFPHGHLQSRNCVADGHFVLKVTDHGYAELLGAWRAPCPRPAPEELLWMAPELLRGPGAPGRGTLKGDVFIILQEVASPPPLCWSLVSPDHGPPECIQLMEQCWEEAPQDRPSLDQIYTQFKSINRGKKTSVANSMLQMLEKYFQNLEDLIQEQTEELELERQKTERLLRQMLPPSVAEALRMGATVEPEYFDQVIIYFSDILGFTVISAPSEPIEVVGLLNNVYLLFDAVLGSHDMYKVETIGDAYMVASGLPQRNGSQHAAEIATTALDILSSVGNFRMRHVPDVPIHIRAGLHLGMGRDVLAHTGHICVPGPCMAGVMGLTRPWYCLFGDTVNTASRMESTGLPYRIHVSRSTVQTLLSLDEGYKIDFKGQTEIKGKGMEETYWLAGKAGFPRPLPTPLDIRPGGDEVNKEEGQRPLGSCVVPLPRAGPVSSMLEATATATYYMEKGYTDTVTASVTSRRVGPAKGNGSFSSALSGEAAGIPVSQRVKAAWEEPHPRPACPTATQTKLRPPDSAFEASGPNHPVFSSASHLVWELHKAPPSPLLFAPPKCSGAGSGEIVARPDFLCGPAPPRATRPSGPRGAMTRTCGAQPASLARRFLSDPAASPPFHSAPFGPPLLSRGSSEKKMLHPLARSASTESHGGAPAGARTPRPGRGGRGGAGRRERYLNWSPRRPLPGRLPWGSGAAGASSGRDPGAGAAAPRGGQVCAKCARERSGGRAEPDARAGFHGLQGQSLLDVQMPTLGVEWDVASRGAGPEGPFGPQCLQVQKVSRSFHVLTSHVAHSPLQCSFRP</sequence>
<dbReference type="GO" id="GO:0004672">
    <property type="term" value="F:protein kinase activity"/>
    <property type="evidence" value="ECO:0007669"/>
    <property type="project" value="InterPro"/>
</dbReference>
<feature type="region of interest" description="Disordered" evidence="12">
    <location>
        <begin position="710"/>
        <end position="814"/>
    </location>
</feature>
<evidence type="ECO:0000256" key="8">
    <source>
        <dbReference type="ARBA" id="ARBA00023293"/>
    </source>
</evidence>
<feature type="compositionally biased region" description="Low complexity" evidence="12">
    <location>
        <begin position="712"/>
        <end position="722"/>
    </location>
</feature>
<dbReference type="InterPro" id="IPR001245">
    <property type="entry name" value="Ser-Thr/Tyr_kinase_cat_dom"/>
</dbReference>
<dbReference type="Proteomes" id="UP000551758">
    <property type="component" value="Unassembled WGS sequence"/>
</dbReference>
<dbReference type="AlphaFoldDB" id="A0A7J7EIZ0"/>
<evidence type="ECO:0000256" key="9">
    <source>
        <dbReference type="RuleBase" id="RU000405"/>
    </source>
</evidence>
<feature type="domain" description="Protein kinase" evidence="14">
    <location>
        <begin position="1"/>
        <end position="284"/>
    </location>
</feature>
<feature type="compositionally biased region" description="Low complexity" evidence="12">
    <location>
        <begin position="779"/>
        <end position="814"/>
    </location>
</feature>
<keyword evidence="6 13" id="KW-0472">Membrane</keyword>
<gene>
    <name evidence="16" type="ORF">HPG69_012139</name>
</gene>
<dbReference type="GO" id="GO:0004016">
    <property type="term" value="F:adenylate cyclase activity"/>
    <property type="evidence" value="ECO:0007669"/>
    <property type="project" value="TreeGrafter"/>
</dbReference>
<dbReference type="SUPFAM" id="SSF55073">
    <property type="entry name" value="Nucleotide cyclase"/>
    <property type="match status" value="1"/>
</dbReference>
<dbReference type="PROSITE" id="PS50011">
    <property type="entry name" value="PROTEIN_KINASE_DOM"/>
    <property type="match status" value="1"/>
</dbReference>
<evidence type="ECO:0000256" key="11">
    <source>
        <dbReference type="SAM" id="Coils"/>
    </source>
</evidence>
<evidence type="ECO:0000256" key="7">
    <source>
        <dbReference type="ARBA" id="ARBA00023239"/>
    </source>
</evidence>
<protein>
    <recommendedName>
        <fullName evidence="2 10">Guanylate cyclase</fullName>
        <ecNumber evidence="2 10">4.6.1.2</ecNumber>
    </recommendedName>
</protein>
<dbReference type="GO" id="GO:0007168">
    <property type="term" value="P:receptor guanylyl cyclase signaling pathway"/>
    <property type="evidence" value="ECO:0007669"/>
    <property type="project" value="TreeGrafter"/>
</dbReference>
<evidence type="ECO:0000256" key="2">
    <source>
        <dbReference type="ARBA" id="ARBA00012202"/>
    </source>
</evidence>
<organism evidence="16 17">
    <name type="scientific">Diceros bicornis minor</name>
    <name type="common">South-central black rhinoceros</name>
    <dbReference type="NCBI Taxonomy" id="77932"/>
    <lineage>
        <taxon>Eukaryota</taxon>
        <taxon>Metazoa</taxon>
        <taxon>Chordata</taxon>
        <taxon>Craniata</taxon>
        <taxon>Vertebrata</taxon>
        <taxon>Euteleostomi</taxon>
        <taxon>Mammalia</taxon>
        <taxon>Eutheria</taxon>
        <taxon>Laurasiatheria</taxon>
        <taxon>Perissodactyla</taxon>
        <taxon>Rhinocerotidae</taxon>
        <taxon>Diceros</taxon>
    </lineage>
</organism>
<dbReference type="EC" id="4.6.1.2" evidence="2 10"/>
<evidence type="ECO:0000256" key="3">
    <source>
        <dbReference type="ARBA" id="ARBA00022692"/>
    </source>
</evidence>
<keyword evidence="17" id="KW-1185">Reference proteome</keyword>
<dbReference type="EMBL" id="JACDTQ010002873">
    <property type="protein sequence ID" value="KAF5915386.1"/>
    <property type="molecule type" value="Genomic_DNA"/>
</dbReference>
<feature type="region of interest" description="Disordered" evidence="12">
    <location>
        <begin position="602"/>
        <end position="626"/>
    </location>
</feature>
<evidence type="ECO:0000256" key="10">
    <source>
        <dbReference type="RuleBase" id="RU003431"/>
    </source>
</evidence>
<dbReference type="InterPro" id="IPR000719">
    <property type="entry name" value="Prot_kinase_dom"/>
</dbReference>
<dbReference type="SUPFAM" id="SSF56112">
    <property type="entry name" value="Protein kinase-like (PK-like)"/>
    <property type="match status" value="1"/>
</dbReference>
<dbReference type="GO" id="GO:0035556">
    <property type="term" value="P:intracellular signal transduction"/>
    <property type="evidence" value="ECO:0007669"/>
    <property type="project" value="InterPro"/>
</dbReference>
<evidence type="ECO:0000256" key="4">
    <source>
        <dbReference type="ARBA" id="ARBA00022741"/>
    </source>
</evidence>
<dbReference type="InterPro" id="IPR050401">
    <property type="entry name" value="Cyclic_nucleotide_synthase"/>
</dbReference>
<dbReference type="Pfam" id="PF00211">
    <property type="entry name" value="Guanylate_cyc"/>
    <property type="match status" value="1"/>
</dbReference>
<comment type="catalytic activity">
    <reaction evidence="10">
        <text>GTP = 3',5'-cyclic GMP + diphosphate</text>
        <dbReference type="Rhea" id="RHEA:13665"/>
        <dbReference type="ChEBI" id="CHEBI:33019"/>
        <dbReference type="ChEBI" id="CHEBI:37565"/>
        <dbReference type="ChEBI" id="CHEBI:57746"/>
        <dbReference type="EC" id="4.6.1.2"/>
    </reaction>
</comment>
<accession>A0A7J7EIZ0</accession>
<evidence type="ECO:0000259" key="15">
    <source>
        <dbReference type="PROSITE" id="PS50125"/>
    </source>
</evidence>
<evidence type="ECO:0000256" key="1">
    <source>
        <dbReference type="ARBA" id="ARBA00004167"/>
    </source>
</evidence>
<feature type="domain" description="Guanylate cyclase" evidence="15">
    <location>
        <begin position="303"/>
        <end position="449"/>
    </location>
</feature>
<feature type="coiled-coil region" evidence="11">
    <location>
        <begin position="240"/>
        <end position="278"/>
    </location>
</feature>
<comment type="caution">
    <text evidence="16">The sequence shown here is derived from an EMBL/GenBank/DDBJ whole genome shotgun (WGS) entry which is preliminary data.</text>
</comment>
<proteinExistence type="inferred from homology"/>
<dbReference type="PROSITE" id="PS00452">
    <property type="entry name" value="GUANYLATE_CYCLASE_1"/>
    <property type="match status" value="1"/>
</dbReference>
<keyword evidence="7 9" id="KW-0456">Lyase</keyword>
<evidence type="ECO:0000256" key="13">
    <source>
        <dbReference type="SAM" id="Phobius"/>
    </source>
</evidence>
<evidence type="ECO:0000313" key="16">
    <source>
        <dbReference type="EMBL" id="KAF5915386.1"/>
    </source>
</evidence>
<dbReference type="GO" id="GO:0005886">
    <property type="term" value="C:plasma membrane"/>
    <property type="evidence" value="ECO:0007669"/>
    <property type="project" value="TreeGrafter"/>
</dbReference>
<dbReference type="InterPro" id="IPR018297">
    <property type="entry name" value="A/G_cyclase_CS"/>
</dbReference>
<dbReference type="PANTHER" id="PTHR11920">
    <property type="entry name" value="GUANYLYL CYCLASE"/>
    <property type="match status" value="1"/>
</dbReference>
<comment type="subcellular location">
    <subcellularLocation>
        <location evidence="1">Membrane</location>
        <topology evidence="1">Single-pass membrane protein</topology>
    </subcellularLocation>
</comment>
<keyword evidence="8 10" id="KW-0141">cGMP biosynthesis</keyword>
<evidence type="ECO:0000256" key="12">
    <source>
        <dbReference type="SAM" id="MobiDB-lite"/>
    </source>
</evidence>
<dbReference type="InterPro" id="IPR001054">
    <property type="entry name" value="A/G_cyclase"/>
</dbReference>
<dbReference type="PANTHER" id="PTHR11920:SF477">
    <property type="entry name" value="GUANYLATE CYCLASE D"/>
    <property type="match status" value="1"/>
</dbReference>
<evidence type="ECO:0000256" key="5">
    <source>
        <dbReference type="ARBA" id="ARBA00022989"/>
    </source>
</evidence>
<dbReference type="GO" id="GO:0005524">
    <property type="term" value="F:ATP binding"/>
    <property type="evidence" value="ECO:0007669"/>
    <property type="project" value="InterPro"/>
</dbReference>
<keyword evidence="11" id="KW-0175">Coiled coil</keyword>
<dbReference type="GO" id="GO:0001653">
    <property type="term" value="F:peptide receptor activity"/>
    <property type="evidence" value="ECO:0007669"/>
    <property type="project" value="TreeGrafter"/>
</dbReference>
<dbReference type="PROSITE" id="PS50125">
    <property type="entry name" value="GUANYLATE_CYCLASE_2"/>
    <property type="match status" value="1"/>
</dbReference>
<reference evidence="16 17" key="1">
    <citation type="journal article" date="2020" name="Mol. Biol. Evol.">
        <title>Interspecific Gene Flow and the Evolution of Specialization in Black and White Rhinoceros.</title>
        <authorList>
            <person name="Moodley Y."/>
            <person name="Westbury M.V."/>
            <person name="Russo I.M."/>
            <person name="Gopalakrishnan S."/>
            <person name="Rakotoarivelo A."/>
            <person name="Olsen R.A."/>
            <person name="Prost S."/>
            <person name="Tunstall T."/>
            <person name="Ryder O.A."/>
            <person name="Dalen L."/>
            <person name="Bruford M.W."/>
        </authorList>
    </citation>
    <scope>NUCLEOTIDE SEQUENCE [LARGE SCALE GENOMIC DNA]</scope>
    <source>
        <strain evidence="16">SBR-YM</strain>
        <tissue evidence="16">Skin</tissue>
    </source>
</reference>
<dbReference type="Gene3D" id="6.10.250.780">
    <property type="match status" value="1"/>
</dbReference>
<dbReference type="InterPro" id="IPR029787">
    <property type="entry name" value="Nucleotide_cyclase"/>
</dbReference>
<feature type="compositionally biased region" description="Low complexity" evidence="12">
    <location>
        <begin position="751"/>
        <end position="762"/>
    </location>
</feature>
<keyword evidence="4" id="KW-0547">Nucleotide-binding</keyword>
<dbReference type="InterPro" id="IPR011009">
    <property type="entry name" value="Kinase-like_dom_sf"/>
</dbReference>
<name>A0A7J7EIZ0_DICBM</name>
<dbReference type="GO" id="GO:0004383">
    <property type="term" value="F:guanylate cyclase activity"/>
    <property type="evidence" value="ECO:0007669"/>
    <property type="project" value="UniProtKB-EC"/>
</dbReference>
<feature type="transmembrane region" description="Helical" evidence="13">
    <location>
        <begin position="49"/>
        <end position="71"/>
    </location>
</feature>
<dbReference type="Gene3D" id="3.30.70.1230">
    <property type="entry name" value="Nucleotide cyclase"/>
    <property type="match status" value="1"/>
</dbReference>